<dbReference type="EMBL" id="ML220186">
    <property type="protein sequence ID" value="TGZ76300.1"/>
    <property type="molecule type" value="Genomic_DNA"/>
</dbReference>
<reference evidence="1 2" key="1">
    <citation type="submission" date="2019-04" db="EMBL/GenBank/DDBJ databases">
        <title>Comparative genomics and transcriptomics to analyze fruiting body development in filamentous ascomycetes.</title>
        <authorList>
            <consortium name="DOE Joint Genome Institute"/>
            <person name="Lutkenhaus R."/>
            <person name="Traeger S."/>
            <person name="Breuer J."/>
            <person name="Kuo A."/>
            <person name="Lipzen A."/>
            <person name="Pangilinan J."/>
            <person name="Dilworth D."/>
            <person name="Sandor L."/>
            <person name="Poggeler S."/>
            <person name="Barry K."/>
            <person name="Grigoriev I.V."/>
            <person name="Nowrousian M."/>
        </authorList>
    </citation>
    <scope>NUCLEOTIDE SEQUENCE [LARGE SCALE GENOMIC DNA]</scope>
    <source>
        <strain evidence="1 2">CBS 389.68</strain>
    </source>
</reference>
<dbReference type="Proteomes" id="UP000298138">
    <property type="component" value="Unassembled WGS sequence"/>
</dbReference>
<proteinExistence type="predicted"/>
<dbReference type="AlphaFoldDB" id="A0A4S2MHG4"/>
<keyword evidence="2" id="KW-1185">Reference proteome</keyword>
<evidence type="ECO:0000313" key="1">
    <source>
        <dbReference type="EMBL" id="TGZ76300.1"/>
    </source>
</evidence>
<evidence type="ECO:0000313" key="2">
    <source>
        <dbReference type="Proteomes" id="UP000298138"/>
    </source>
</evidence>
<dbReference type="InParanoid" id="A0A4S2MHG4"/>
<accession>A0A4S2MHG4</accession>
<sequence length="161" mass="18392">MKKPRLALSTLTSPRRRALPCSINIKRDSPPTRLSSRSLAPRDDRVYNFLKLQVDYMPEAPCSSEIVVVPVWIGLSTETQKVVLLSQGVWCRQSSTPHQTPRMGSSITISPYQQRFHRFRITHMPNALFFQVGLMIFRIQALEHNSSMARGVALMMMMSMN</sequence>
<gene>
    <name evidence="1" type="ORF">EX30DRAFT_257621</name>
</gene>
<organism evidence="1 2">
    <name type="scientific">Ascodesmis nigricans</name>
    <dbReference type="NCBI Taxonomy" id="341454"/>
    <lineage>
        <taxon>Eukaryota</taxon>
        <taxon>Fungi</taxon>
        <taxon>Dikarya</taxon>
        <taxon>Ascomycota</taxon>
        <taxon>Pezizomycotina</taxon>
        <taxon>Pezizomycetes</taxon>
        <taxon>Pezizales</taxon>
        <taxon>Ascodesmidaceae</taxon>
        <taxon>Ascodesmis</taxon>
    </lineage>
</organism>
<name>A0A4S2MHG4_9PEZI</name>
<protein>
    <submittedName>
        <fullName evidence="1">Uncharacterized protein</fullName>
    </submittedName>
</protein>